<feature type="region of interest" description="Disordered" evidence="1">
    <location>
        <begin position="328"/>
        <end position="347"/>
    </location>
</feature>
<dbReference type="PROSITE" id="PS51996">
    <property type="entry name" value="TR_MART"/>
    <property type="match status" value="1"/>
</dbReference>
<dbReference type="EMBL" id="SIXH01000279">
    <property type="protein sequence ID" value="TBO56917.1"/>
    <property type="molecule type" value="Genomic_DNA"/>
</dbReference>
<evidence type="ECO:0000313" key="3">
    <source>
        <dbReference type="Proteomes" id="UP000292452"/>
    </source>
</evidence>
<dbReference type="Proteomes" id="UP000292452">
    <property type="component" value="Unassembled WGS sequence"/>
</dbReference>
<reference evidence="2 3" key="1">
    <citation type="submission" date="2019-02" db="EMBL/GenBank/DDBJ databases">
        <title>Draft Genome Sequence of Streptomyces sp. AM-2504, identified by 16S rRNA comparative analysis as a Streptomyces Kasugaensis strain.</title>
        <authorList>
            <person name="Napolioni V."/>
            <person name="Giuliodori A.M."/>
            <person name="Spurio R."/>
            <person name="Fabbretti A."/>
        </authorList>
    </citation>
    <scope>NUCLEOTIDE SEQUENCE [LARGE SCALE GENOMIC DNA]</scope>
    <source>
        <strain evidence="2 3">AM-2504</strain>
    </source>
</reference>
<evidence type="ECO:0000313" key="2">
    <source>
        <dbReference type="EMBL" id="TBO56917.1"/>
    </source>
</evidence>
<name>A0A4Q9HPU6_STRKA</name>
<organism evidence="2 3">
    <name type="scientific">Streptomyces kasugaensis</name>
    <dbReference type="NCBI Taxonomy" id="1946"/>
    <lineage>
        <taxon>Bacteria</taxon>
        <taxon>Bacillati</taxon>
        <taxon>Actinomycetota</taxon>
        <taxon>Actinomycetes</taxon>
        <taxon>Kitasatosporales</taxon>
        <taxon>Streptomycetaceae</taxon>
        <taxon>Streptomyces</taxon>
    </lineage>
</organism>
<feature type="region of interest" description="Disordered" evidence="1">
    <location>
        <begin position="1"/>
        <end position="31"/>
    </location>
</feature>
<proteinExistence type="predicted"/>
<sequence length="347" mass="36799">MRAQRKQPERAIPAEEEARQRTAVRGSVPAGRMAVSGATGLSPGMVTSLQRAAGNAAASTVIARAKAAGPRSTERRILDNLEAGVEPTAADFDALAAKMAKGQTKERAREITASTESEYAEILGKFDGPQRTSLKEAIASYTQDSAAINTHARSGANTPGAKAQVDKVDSVFTQYNDEDRALTEKNRITYRLTTYKPERGDPEVPYGTTITVGDYITDPAFVSASENRRLLVEGVNNAKPGTRYVKFTIIGSGGANIAGGSPYTNATEEAMHNLAAPGEGMGAKLKRAFGTPPSGQAEILYPRDSAFRVEKISANGDDVLVVVRSSSRQEAEATGRALKNSFTGSEV</sequence>
<gene>
    <name evidence="2" type="ORF">EYS09_25380</name>
</gene>
<protein>
    <submittedName>
        <fullName evidence="2">Uncharacterized protein</fullName>
    </submittedName>
</protein>
<feature type="compositionally biased region" description="Basic and acidic residues" evidence="1">
    <location>
        <begin position="1"/>
        <end position="20"/>
    </location>
</feature>
<evidence type="ECO:0000256" key="1">
    <source>
        <dbReference type="SAM" id="MobiDB-lite"/>
    </source>
</evidence>
<accession>A0A4Q9HPU6</accession>
<dbReference type="AlphaFoldDB" id="A0A4Q9HPU6"/>
<dbReference type="Gene3D" id="3.90.176.10">
    <property type="entry name" value="Toxin ADP-ribosyltransferase, Chain A, domain 1"/>
    <property type="match status" value="1"/>
</dbReference>
<dbReference type="SUPFAM" id="SSF56399">
    <property type="entry name" value="ADP-ribosylation"/>
    <property type="match status" value="1"/>
</dbReference>
<keyword evidence="3" id="KW-1185">Reference proteome</keyword>
<comment type="caution">
    <text evidence="2">The sequence shown here is derived from an EMBL/GenBank/DDBJ whole genome shotgun (WGS) entry which is preliminary data.</text>
</comment>
<dbReference type="RefSeq" id="WP_131124983.1">
    <property type="nucleotide sequence ID" value="NZ_SIXH01000279.1"/>
</dbReference>